<evidence type="ECO:0000313" key="8">
    <source>
        <dbReference type="Proteomes" id="UP000694402"/>
    </source>
</evidence>
<comment type="function">
    <text evidence="3">Catalyzes the decarboxylation of the cysteine moiety of 4-phosphopantothenoylcysteine to form 4'-phosphopantotheine and this reaction forms part of the biosynthesis of coenzyme A.</text>
</comment>
<dbReference type="GO" id="GO:0071513">
    <property type="term" value="C:phosphopantothenoylcysteine decarboxylase complex"/>
    <property type="evidence" value="ECO:0007669"/>
    <property type="project" value="TreeGrafter"/>
</dbReference>
<dbReference type="InterPro" id="IPR036551">
    <property type="entry name" value="Flavin_trans-like"/>
</dbReference>
<dbReference type="FunFam" id="3.40.50.1950:FF:000004">
    <property type="entry name" value="Phosphopantothenoylcysteine decarboxylase"/>
    <property type="match status" value="1"/>
</dbReference>
<protein>
    <recommendedName>
        <fullName evidence="4">Phosphopantothenoylcysteine decarboxylase</fullName>
    </recommendedName>
    <alternativeName>
        <fullName evidence="5">CoaC</fullName>
    </alternativeName>
</protein>
<dbReference type="Proteomes" id="UP000694402">
    <property type="component" value="Unassembled WGS sequence"/>
</dbReference>
<reference evidence="7" key="3">
    <citation type="submission" date="2025-09" db="UniProtKB">
        <authorList>
            <consortium name="Ensembl"/>
        </authorList>
    </citation>
    <scope>IDENTIFICATION</scope>
</reference>
<name>A0AAZ3RID5_ONCTS</name>
<keyword evidence="1" id="KW-0173">Coenzyme A biosynthesis</keyword>
<comment type="similarity">
    <text evidence="2">Belongs to the HFCD (homooligomeric flavin containing Cys decarboxylase) superfamily.</text>
</comment>
<dbReference type="Ensembl" id="ENSOTST00005124331.1">
    <property type="protein sequence ID" value="ENSOTSP00005141377.1"/>
    <property type="gene ID" value="ENSOTSG00005058891.1"/>
</dbReference>
<proteinExistence type="inferred from homology"/>
<evidence type="ECO:0000256" key="3">
    <source>
        <dbReference type="ARBA" id="ARBA00056708"/>
    </source>
</evidence>
<dbReference type="PANTHER" id="PTHR14359:SF6">
    <property type="entry name" value="PHOSPHOPANTOTHENOYLCYSTEINE DECARBOXYLASE"/>
    <property type="match status" value="1"/>
</dbReference>
<evidence type="ECO:0000259" key="6">
    <source>
        <dbReference type="Pfam" id="PF02441"/>
    </source>
</evidence>
<dbReference type="AlphaFoldDB" id="A0AAZ3RID5"/>
<dbReference type="GO" id="GO:0004633">
    <property type="term" value="F:phosphopantothenoylcysteine decarboxylase activity"/>
    <property type="evidence" value="ECO:0007669"/>
    <property type="project" value="TreeGrafter"/>
</dbReference>
<dbReference type="GO" id="GO:0010181">
    <property type="term" value="F:FMN binding"/>
    <property type="evidence" value="ECO:0007669"/>
    <property type="project" value="TreeGrafter"/>
</dbReference>
<dbReference type="Gene3D" id="3.40.50.1950">
    <property type="entry name" value="Flavin prenyltransferase-like"/>
    <property type="match status" value="1"/>
</dbReference>
<gene>
    <name evidence="7" type="primary">PPCDC</name>
</gene>
<sequence length="228" mass="24995">MQAESPVTSPKFDLLDSCGKFRVLVGVTGSVAALKVPLLVSQLLELPGVDVRVVTTEHAKHFYNPADVAVRVYSDTHEWELWSQRSDPVLHIELRRWADLFVIAPLDANTLGKIASGICDNLLTCVVRAWDTSRPLLFCPAMNTAMWYHPITSRQVDSLKEFGYVEIPCIAKKLVCGDQGKGAMAEVSTIVDVVNQFIQKAAESPQEGAGAVRKEQARCCEEGAGQVL</sequence>
<evidence type="ECO:0000256" key="5">
    <source>
        <dbReference type="ARBA" id="ARBA00082063"/>
    </source>
</evidence>
<dbReference type="GO" id="GO:0015937">
    <property type="term" value="P:coenzyme A biosynthetic process"/>
    <property type="evidence" value="ECO:0007669"/>
    <property type="project" value="UniProtKB-KW"/>
</dbReference>
<evidence type="ECO:0000256" key="2">
    <source>
        <dbReference type="ARBA" id="ARBA00038350"/>
    </source>
</evidence>
<accession>A0AAZ3RID5</accession>
<keyword evidence="8" id="KW-1185">Reference proteome</keyword>
<feature type="domain" description="Flavoprotein" evidence="6">
    <location>
        <begin position="22"/>
        <end position="196"/>
    </location>
</feature>
<organism evidence="7 8">
    <name type="scientific">Oncorhynchus tshawytscha</name>
    <name type="common">Chinook salmon</name>
    <name type="synonym">Salmo tshawytscha</name>
    <dbReference type="NCBI Taxonomy" id="74940"/>
    <lineage>
        <taxon>Eukaryota</taxon>
        <taxon>Metazoa</taxon>
        <taxon>Chordata</taxon>
        <taxon>Craniata</taxon>
        <taxon>Vertebrata</taxon>
        <taxon>Euteleostomi</taxon>
        <taxon>Actinopterygii</taxon>
        <taxon>Neopterygii</taxon>
        <taxon>Teleostei</taxon>
        <taxon>Protacanthopterygii</taxon>
        <taxon>Salmoniformes</taxon>
        <taxon>Salmonidae</taxon>
        <taxon>Salmoninae</taxon>
        <taxon>Oncorhynchus</taxon>
    </lineage>
</organism>
<reference evidence="8" key="1">
    <citation type="journal article" date="2018" name="PLoS ONE">
        <title>Chinook salmon (Oncorhynchus tshawytscha) genome and transcriptome.</title>
        <authorList>
            <person name="Christensen K.A."/>
            <person name="Leong J.S."/>
            <person name="Sakhrani D."/>
            <person name="Biagi C.A."/>
            <person name="Minkley D.R."/>
            <person name="Withler R.E."/>
            <person name="Rondeau E.B."/>
            <person name="Koop B.F."/>
            <person name="Devlin R.H."/>
        </authorList>
    </citation>
    <scope>NUCLEOTIDE SEQUENCE [LARGE SCALE GENOMIC DNA]</scope>
</reference>
<dbReference type="Pfam" id="PF02441">
    <property type="entry name" value="Flavoprotein"/>
    <property type="match status" value="1"/>
</dbReference>
<dbReference type="GeneTree" id="ENSGT00440000038107"/>
<evidence type="ECO:0000313" key="7">
    <source>
        <dbReference type="Ensembl" id="ENSOTSP00005141377.1"/>
    </source>
</evidence>
<dbReference type="PANTHER" id="PTHR14359">
    <property type="entry name" value="HOMO-OLIGOMERIC FLAVIN CONTAINING CYS DECARBOXYLASE FAMILY"/>
    <property type="match status" value="1"/>
</dbReference>
<evidence type="ECO:0000256" key="1">
    <source>
        <dbReference type="ARBA" id="ARBA00022993"/>
    </source>
</evidence>
<evidence type="ECO:0000256" key="4">
    <source>
        <dbReference type="ARBA" id="ARBA00070201"/>
    </source>
</evidence>
<reference evidence="7" key="2">
    <citation type="submission" date="2025-08" db="UniProtKB">
        <authorList>
            <consortium name="Ensembl"/>
        </authorList>
    </citation>
    <scope>IDENTIFICATION</scope>
</reference>
<dbReference type="InterPro" id="IPR003382">
    <property type="entry name" value="Flavoprotein"/>
</dbReference>
<dbReference type="SUPFAM" id="SSF52507">
    <property type="entry name" value="Homo-oligomeric flavin-containing Cys decarboxylases, HFCD"/>
    <property type="match status" value="1"/>
</dbReference>